<dbReference type="Gene3D" id="3.20.20.140">
    <property type="entry name" value="Metal-dependent hydrolases"/>
    <property type="match status" value="1"/>
</dbReference>
<evidence type="ECO:0000256" key="4">
    <source>
        <dbReference type="ARBA" id="ARBA00004852"/>
    </source>
</evidence>
<evidence type="ECO:0000256" key="20">
    <source>
        <dbReference type="ARBA" id="ARBA00022842"/>
    </source>
</evidence>
<dbReference type="GO" id="GO:0004151">
    <property type="term" value="F:dihydroorotase activity"/>
    <property type="evidence" value="ECO:0007669"/>
    <property type="project" value="UniProtKB-EC"/>
</dbReference>
<keyword evidence="20" id="KW-0460">Magnesium</keyword>
<feature type="domain" description="ATP-grasp" evidence="41">
    <location>
        <begin position="520"/>
        <end position="712"/>
    </location>
</feature>
<keyword evidence="18" id="KW-0862">Zinc</keyword>
<dbReference type="GO" id="GO:0004088">
    <property type="term" value="F:carbamoyl-phosphate synthase (glutamine-hydrolyzing) activity"/>
    <property type="evidence" value="ECO:0007669"/>
    <property type="project" value="UniProtKB-EC"/>
</dbReference>
<dbReference type="GO" id="GO:0006207">
    <property type="term" value="P:'de novo' pyrimidine nucleobase biosynthetic process"/>
    <property type="evidence" value="ECO:0007669"/>
    <property type="project" value="InterPro"/>
</dbReference>
<dbReference type="SUPFAM" id="SSF51338">
    <property type="entry name" value="Composite domain of metallo-dependent hydrolases"/>
    <property type="match status" value="1"/>
</dbReference>
<dbReference type="InterPro" id="IPR011607">
    <property type="entry name" value="MGS-like_dom"/>
</dbReference>
<dbReference type="SUPFAM" id="SSF52317">
    <property type="entry name" value="Class I glutamine amidotransferase-like"/>
    <property type="match status" value="1"/>
</dbReference>
<protein>
    <recommendedName>
        <fullName evidence="37">Multifunctional protein CAD</fullName>
        <ecNumber evidence="9">2.1.3.2</ecNumber>
        <ecNumber evidence="8">3.5.1.2</ecNumber>
        <ecNumber evidence="7">3.5.2.3</ecNumber>
        <ecNumber evidence="30">6.3.4.16</ecNumber>
        <ecNumber evidence="6">6.3.5.5</ecNumber>
    </recommendedName>
    <alternativeName>
        <fullName evidence="38">Carbamoyl phosphate synthetase 2-aspartate transcarbamylase-dihydroorotase</fullName>
    </alternativeName>
</protein>
<comment type="catalytic activity">
    <reaction evidence="35">
        <text>L-glutamine + H2O = L-glutamate + NH4(+)</text>
        <dbReference type="Rhea" id="RHEA:15889"/>
        <dbReference type="ChEBI" id="CHEBI:15377"/>
        <dbReference type="ChEBI" id="CHEBI:28938"/>
        <dbReference type="ChEBI" id="CHEBI:29985"/>
        <dbReference type="ChEBI" id="CHEBI:58359"/>
        <dbReference type="EC" id="3.5.1.2"/>
    </reaction>
</comment>
<dbReference type="Gene3D" id="3.50.30.20">
    <property type="entry name" value="Carbamoyl-phosphate synthase small subunit, N-terminal domain"/>
    <property type="match status" value="1"/>
</dbReference>
<comment type="catalytic activity">
    <reaction evidence="32">
        <text>(S)-dihydroorotate + H2O = N-carbamoyl-L-aspartate + H(+)</text>
        <dbReference type="Rhea" id="RHEA:24296"/>
        <dbReference type="ChEBI" id="CHEBI:15377"/>
        <dbReference type="ChEBI" id="CHEBI:15378"/>
        <dbReference type="ChEBI" id="CHEBI:30864"/>
        <dbReference type="ChEBI" id="CHEBI:32814"/>
        <dbReference type="EC" id="3.5.2.3"/>
    </reaction>
</comment>
<keyword evidence="21" id="KW-0665">Pyrimidine biosynthesis</keyword>
<evidence type="ECO:0000256" key="12">
    <source>
        <dbReference type="ARBA" id="ARBA00022598"/>
    </source>
</evidence>
<comment type="similarity">
    <text evidence="29">In the 2nd section; belongs to the CarB family.</text>
</comment>
<comment type="similarity">
    <text evidence="28">In the N-terminal section; belongs to the CarA family.</text>
</comment>
<dbReference type="FunFam" id="3.30.470.20:FF:000004">
    <property type="entry name" value="Carbamoyl-phosphate synthase (glutamine-hydrolyzing)"/>
    <property type="match status" value="1"/>
</dbReference>
<dbReference type="NCBIfam" id="NF003671">
    <property type="entry name" value="PRK05294.1"/>
    <property type="match status" value="1"/>
</dbReference>
<evidence type="ECO:0000256" key="10">
    <source>
        <dbReference type="ARBA" id="ARBA00022533"/>
    </source>
</evidence>
<reference evidence="43" key="3">
    <citation type="submission" date="2025-09" db="UniProtKB">
        <authorList>
            <consortium name="Ensembl"/>
        </authorList>
    </citation>
    <scope>IDENTIFICATION</scope>
</reference>
<dbReference type="InterPro" id="IPR005480">
    <property type="entry name" value="CPSase_lsu_oligo"/>
</dbReference>
<dbReference type="GO" id="GO:0004070">
    <property type="term" value="F:aspartate carbamoyltransferase activity"/>
    <property type="evidence" value="ECO:0007669"/>
    <property type="project" value="UniProtKB-EC"/>
</dbReference>
<dbReference type="NCBIfam" id="NF009475">
    <property type="entry name" value="PRK12838.1"/>
    <property type="match status" value="1"/>
</dbReference>
<dbReference type="GO" id="GO:0005524">
    <property type="term" value="F:ATP binding"/>
    <property type="evidence" value="ECO:0007669"/>
    <property type="project" value="UniProtKB-UniRule"/>
</dbReference>
<dbReference type="InterPro" id="IPR016185">
    <property type="entry name" value="PreATP-grasp_dom_sf"/>
</dbReference>
<comment type="similarity">
    <text evidence="26">In the 3rd section; belongs to the metallo-dependent hydrolases superfamily. DHOase family. CAD subfamily.</text>
</comment>
<keyword evidence="22" id="KW-0007">Acetylation</keyword>
<comment type="pathway">
    <text evidence="4">Pyrimidine metabolism; UMP biosynthesis via de novo pathway; (S)-dihydroorotate from bicarbonate: step 2/3.</text>
</comment>
<comment type="pathway">
    <text evidence="5">Pyrimidine metabolism; UMP biosynthesis via de novo pathway; (S)-dihydroorotate from bicarbonate: step 3/3.</text>
</comment>
<evidence type="ECO:0000256" key="29">
    <source>
        <dbReference type="ARBA" id="ARBA00043998"/>
    </source>
</evidence>
<dbReference type="GO" id="GO:0016597">
    <property type="term" value="F:amino acid binding"/>
    <property type="evidence" value="ECO:0007669"/>
    <property type="project" value="InterPro"/>
</dbReference>
<sequence>MTTTGSLILEDGTTFKGLLFGANVSVSGEVVFQTGMVGYPEALTDPSYHCQLLTLTYPLVGNYGIPKDEDGEFGLSKWFESSKIHAAALIIGELADSPSHWSSVKSLDQWLKEQGVPGLQGIDTRCLTKKIREKGTMLGKLVVDGTPEDSIPLDNPDHRNLVQEVSMKEPRVFNPTGSLRITVVDCGIKYNQIRCLAQRGARVTVVPWDHPLDSTDFDGLFISNGPGDPQLCQNTINNVRKVVCVDHPKPVFGICLGHQLLSLVIGSKTYKMKYGNRGHNQPCIHKGTDRCYITSQNHGFAVDPDTLPKDWDVLFTNANDHTNEGIVHNTKPLFSVQFHPEHMAGPTDLVSLFDIFLETVKDHKEGIAAKSVKQRLMDHLTYQDSPKPEEVYRPRKVLILGSGGLSIGQAGEFDYSGSQAIKALKEENIQTVLINPNIATVQTSKGLADKVYFLPITPEYVTQVIKNERPDGVLLTFGGQTALNCGVELTKLGVLEKYAVKVLGTPVASIEMTEDRKIFVEKMEEINEHVAPSEAALSVEQALAAAERIGYPVLVRSAFALGGLGSGFANNREELTPLVTSAFAHTSQVLVDKSLKGWKEIEYEVVRDAYDNCITVCNMENIDPLGIHTGESIVVAPSQTLNDHEYNMLRNTAIKVIRHLGIVGECNIQYALNPESEQYYIIEVNARLSRSSALASKATGYPLAYVAAKLGLGIPLPLLKNSVTNSTTANFEPSLDYCVVKVPRWDLSKFLRVSTKIGSSMKSVGEVMAIGRSFEEAFQKALRMVDENCVGFDHTIKPVSEKELQTPTDKRIFVLASAFRAGYTVDQLYELTKIDRWFLHKMKNITDHERLLETYNQSAMPPEVMRKAKQLGFSDKQIALAVQSTELVVRKLRHDWSILPVVKQIDTVAAEWPAHTNYLYLTYHGTENDLQFNDQHVMVIGSGVYRIGSSVEFDWCAVGCITELRKMGYKTIMVNYNPETVSTDYDMCDRLYFDEISFEVVMDIYERENPEGVILSMGGQLPNNIAMSLHRQQCRILGTSPEFIDSAENRFKFSRMLDTIGISQPQWKELSDTESAMKFCETVGYPCLVRPSYVLSGAAMNVAYTDSDLEKYLSSAVAVSKEYPVVISKFIQEAKEIDVDAVACDGVVMAIAVSEHVENAGVHSGDATLVTPPQDLNPKTIERIKMIVHAIGQELQVTGPFNLQLIAKDDQLKVIECNVRVSRSFPFISKTLGVDLVAVATQAIMGEEMEPVGLMRGKGIVGVKVPQFSFSRLAGADVVLGVEMTSTGEVACFGENRYEAYLKAMLSTGFKIPKKNILLSIGSYKNKSELLPTVQTLESLGYDLYASLGTADFYTEHGVKVKAVDWPFEEDDSGCPTKEKQRSIMNYLEENHFDLVINLSMRNSGGRRLSSFVTKGYRTRRMAVDYSVPLIIDIKCTKLFVQALHQIGRTPPVKTHVDSMTSQTLVRLPGLIDVHVHLREPGATHKEDFSSGTAAALAGGVTMVCAMPNTSPAITDASTLALVQKLAKAGCRCDYALYVGAASDNAAILPSIGSQAAGLKMYLNDTYSTLKMDNVSLWMEHFEKWPKQMPIVAHAEKQTVAAILMVAQLYQRPVHICHVAKKEEILIIRAAKQKGIQVTCEVAPHLFLCEENVPEIGDGRAQVRPMLGTNEDMEALWENLDIIDCFATDHAPHSVEEKSSDRPPPGYPGLETMLPLLLTAVSDGRLTLDDIIKRLYDNPRRIFNLPVQDNTYVEVDLEQEWVIPQAMQFTKSKWTPFQGLKVKGKVRRVVLRGEVAYIDGQVSKQHPRPTPPWDGPVRTRAPSPRRSAGEGRYLLPPRVHRSSDPGLPPEMVMLPPAAAGDGYSHPPPLSRLLSPQSGPGLLPAGQVSHIQTSPLLHPLVGQHILSVRQFSKEQISHLFNVAHTLRLMVQKERSLDILKSASRHCRKPVINAGDGVGEHPTQALLDVFTIREELGTVNGMTITMVGDLKHGRTVHSLAKLLTQYRITLRYVAPKNLHMPAEIISYVASKGIKQEEFDSIEEALPDTDVLYVTRIQKERFASEEEYKACFGQFILTPHIMTVAKKKMVVMHPLPRVNEISAEVDTDPRAAYFRQAENGMYIRMALLATVLGR</sequence>
<dbReference type="InterPro" id="IPR006130">
    <property type="entry name" value="Asp/Orn_carbamoylTrfase"/>
</dbReference>
<dbReference type="FunFam" id="3.30.1490.20:FF:000001">
    <property type="entry name" value="Carbamoyl-phosphate synthase large chain"/>
    <property type="match status" value="1"/>
</dbReference>
<dbReference type="InterPro" id="IPR011059">
    <property type="entry name" value="Metal-dep_hydrolase_composite"/>
</dbReference>
<keyword evidence="11" id="KW-0597">Phosphoprotein</keyword>
<dbReference type="EC" id="2.1.3.2" evidence="9"/>
<evidence type="ECO:0000256" key="38">
    <source>
        <dbReference type="ARBA" id="ARBA00077900"/>
    </source>
</evidence>
<dbReference type="Pfam" id="PF02787">
    <property type="entry name" value="CPSase_L_D3"/>
    <property type="match status" value="1"/>
</dbReference>
<accession>A0A671UE56</accession>
<comment type="catalytic activity">
    <reaction evidence="33">
        <text>hydrogencarbonate + L-glutamine + 2 ATP + H2O = carbamoyl phosphate + L-glutamate + 2 ADP + phosphate + 2 H(+)</text>
        <dbReference type="Rhea" id="RHEA:18633"/>
        <dbReference type="ChEBI" id="CHEBI:15377"/>
        <dbReference type="ChEBI" id="CHEBI:15378"/>
        <dbReference type="ChEBI" id="CHEBI:17544"/>
        <dbReference type="ChEBI" id="CHEBI:29985"/>
        <dbReference type="ChEBI" id="CHEBI:30616"/>
        <dbReference type="ChEBI" id="CHEBI:43474"/>
        <dbReference type="ChEBI" id="CHEBI:58228"/>
        <dbReference type="ChEBI" id="CHEBI:58359"/>
        <dbReference type="ChEBI" id="CHEBI:456216"/>
        <dbReference type="EC" id="6.3.5.5"/>
    </reaction>
</comment>
<comment type="catalytic activity">
    <reaction evidence="31">
        <text>hydrogencarbonate + NH4(+) + 2 ATP = carbamoyl phosphate + 2 ADP + phosphate + 2 H(+)</text>
        <dbReference type="Rhea" id="RHEA:18029"/>
        <dbReference type="ChEBI" id="CHEBI:15378"/>
        <dbReference type="ChEBI" id="CHEBI:17544"/>
        <dbReference type="ChEBI" id="CHEBI:28938"/>
        <dbReference type="ChEBI" id="CHEBI:30616"/>
        <dbReference type="ChEBI" id="CHEBI:43474"/>
        <dbReference type="ChEBI" id="CHEBI:58228"/>
        <dbReference type="ChEBI" id="CHEBI:456216"/>
        <dbReference type="EC" id="6.3.4.16"/>
    </reaction>
</comment>
<evidence type="ECO:0000256" key="7">
    <source>
        <dbReference type="ARBA" id="ARBA00012860"/>
    </source>
</evidence>
<dbReference type="SUPFAM" id="SSF56059">
    <property type="entry name" value="Glutathione synthetase ATP-binding domain-like"/>
    <property type="match status" value="2"/>
</dbReference>
<dbReference type="Pfam" id="PF00117">
    <property type="entry name" value="GATase"/>
    <property type="match status" value="1"/>
</dbReference>
<dbReference type="InterPro" id="IPR011761">
    <property type="entry name" value="ATP-grasp"/>
</dbReference>
<dbReference type="Pfam" id="PF02786">
    <property type="entry name" value="CPSase_L_D2"/>
    <property type="match status" value="2"/>
</dbReference>
<dbReference type="InterPro" id="IPR036897">
    <property type="entry name" value="CarbamoylP_synth_lsu_oligo_sf"/>
</dbReference>
<evidence type="ECO:0000256" key="33">
    <source>
        <dbReference type="ARBA" id="ARBA00048816"/>
    </source>
</evidence>
<evidence type="ECO:0000256" key="15">
    <source>
        <dbReference type="ARBA" id="ARBA00022737"/>
    </source>
</evidence>
<evidence type="ECO:0000259" key="42">
    <source>
        <dbReference type="PROSITE" id="PS51855"/>
    </source>
</evidence>
<dbReference type="CDD" id="cd01423">
    <property type="entry name" value="MGS_CPS_I_III"/>
    <property type="match status" value="1"/>
</dbReference>
<dbReference type="EC" id="6.3.4.16" evidence="30"/>
<evidence type="ECO:0000259" key="41">
    <source>
        <dbReference type="PROSITE" id="PS50975"/>
    </source>
</evidence>
<evidence type="ECO:0000256" key="17">
    <source>
        <dbReference type="ARBA" id="ARBA00022801"/>
    </source>
</evidence>
<evidence type="ECO:0000256" key="5">
    <source>
        <dbReference type="ARBA" id="ARBA00004880"/>
    </source>
</evidence>
<dbReference type="Pfam" id="PF00988">
    <property type="entry name" value="CPSase_sm_chain"/>
    <property type="match status" value="1"/>
</dbReference>
<dbReference type="Gene3D" id="3.40.50.1380">
    <property type="entry name" value="Methylglyoxal synthase-like domain"/>
    <property type="match status" value="1"/>
</dbReference>
<keyword evidence="44" id="KW-1185">Reference proteome</keyword>
<evidence type="ECO:0000256" key="37">
    <source>
        <dbReference type="ARBA" id="ARBA00070057"/>
    </source>
</evidence>
<dbReference type="PRINTS" id="PR00099">
    <property type="entry name" value="CPSGATASE"/>
</dbReference>
<dbReference type="InterPro" id="IPR002195">
    <property type="entry name" value="Dihydroorotase_CS"/>
</dbReference>
<dbReference type="InterPro" id="IPR036480">
    <property type="entry name" value="CarbP_synth_ssu_N_sf"/>
</dbReference>
<dbReference type="PROSITE" id="PS00867">
    <property type="entry name" value="CPSASE_2"/>
    <property type="match status" value="2"/>
</dbReference>
<keyword evidence="12" id="KW-0436">Ligase</keyword>
<dbReference type="InterPro" id="IPR006131">
    <property type="entry name" value="Asp_carbamoyltransf_Asp/Orn-bd"/>
</dbReference>
<dbReference type="SUPFAM" id="SSF52335">
    <property type="entry name" value="Methylglyoxal synthase-like"/>
    <property type="match status" value="1"/>
</dbReference>
<dbReference type="SMART" id="SM00851">
    <property type="entry name" value="MGS"/>
    <property type="match status" value="1"/>
</dbReference>
<comment type="cofactor">
    <cofactor evidence="1">
        <name>Zn(2+)</name>
        <dbReference type="ChEBI" id="CHEBI:29105"/>
    </cofactor>
</comment>
<gene>
    <name evidence="43" type="primary">CAD</name>
    <name evidence="43" type="synonym">cad</name>
</gene>
<keyword evidence="16 39" id="KW-0547">Nucleotide-binding</keyword>
<evidence type="ECO:0000256" key="25">
    <source>
        <dbReference type="ARBA" id="ARBA00023268"/>
    </source>
</evidence>
<evidence type="ECO:0000256" key="16">
    <source>
        <dbReference type="ARBA" id="ARBA00022741"/>
    </source>
</evidence>
<dbReference type="InterPro" id="IPR006275">
    <property type="entry name" value="CPSase_lsu"/>
</dbReference>
<dbReference type="Ensembl" id="ENSSAUT00010011695.1">
    <property type="protein sequence ID" value="ENSSAUP00010010994.1"/>
    <property type="gene ID" value="ENSSAUG00010005216.1"/>
</dbReference>
<dbReference type="GO" id="GO:0006541">
    <property type="term" value="P:glutamine metabolic process"/>
    <property type="evidence" value="ECO:0007669"/>
    <property type="project" value="InterPro"/>
</dbReference>
<organism evidence="43 44">
    <name type="scientific">Sparus aurata</name>
    <name type="common">Gilthead sea bream</name>
    <dbReference type="NCBI Taxonomy" id="8175"/>
    <lineage>
        <taxon>Eukaryota</taxon>
        <taxon>Metazoa</taxon>
        <taxon>Chordata</taxon>
        <taxon>Craniata</taxon>
        <taxon>Vertebrata</taxon>
        <taxon>Euteleostomi</taxon>
        <taxon>Actinopterygii</taxon>
        <taxon>Neopterygii</taxon>
        <taxon>Teleostei</taxon>
        <taxon>Neoteleostei</taxon>
        <taxon>Acanthomorphata</taxon>
        <taxon>Eupercaria</taxon>
        <taxon>Spariformes</taxon>
        <taxon>Sparidae</taxon>
        <taxon>Sparus</taxon>
    </lineage>
</organism>
<evidence type="ECO:0000256" key="26">
    <source>
        <dbReference type="ARBA" id="ARBA00043968"/>
    </source>
</evidence>
<evidence type="ECO:0000256" key="24">
    <source>
        <dbReference type="ARBA" id="ARBA00023242"/>
    </source>
</evidence>
<dbReference type="PROSITE" id="PS00483">
    <property type="entry name" value="DIHYDROOROTASE_2"/>
    <property type="match status" value="1"/>
</dbReference>
<dbReference type="NCBIfam" id="TIGR01369">
    <property type="entry name" value="CPSaseII_lrg"/>
    <property type="match status" value="1"/>
</dbReference>
<dbReference type="EC" id="3.5.1.2" evidence="8"/>
<feature type="region of interest" description="Disordered" evidence="40">
    <location>
        <begin position="1801"/>
        <end position="1851"/>
    </location>
</feature>
<dbReference type="InterPro" id="IPR006132">
    <property type="entry name" value="Asp/Orn_carbamoyltranf_P-bd"/>
</dbReference>
<dbReference type="PROSITE" id="PS50975">
    <property type="entry name" value="ATP_GRASP"/>
    <property type="match status" value="2"/>
</dbReference>
<dbReference type="Gene3D" id="3.30.1490.20">
    <property type="entry name" value="ATP-grasp fold, A domain"/>
    <property type="match status" value="1"/>
</dbReference>
<keyword evidence="14" id="KW-0479">Metal-binding</keyword>
<dbReference type="GO" id="GO:0046872">
    <property type="term" value="F:metal ion binding"/>
    <property type="evidence" value="ECO:0007669"/>
    <property type="project" value="UniProtKB-KW"/>
</dbReference>
<dbReference type="FunFam" id="3.30.470.20:FF:000001">
    <property type="entry name" value="Carbamoyl-phosphate synthase large chain"/>
    <property type="match status" value="1"/>
</dbReference>
<dbReference type="GeneTree" id="ENSGT00940000157241"/>
<evidence type="ECO:0000256" key="28">
    <source>
        <dbReference type="ARBA" id="ARBA00043984"/>
    </source>
</evidence>
<dbReference type="SUPFAM" id="SSF51556">
    <property type="entry name" value="Metallo-dependent hydrolases"/>
    <property type="match status" value="1"/>
</dbReference>
<evidence type="ECO:0000256" key="14">
    <source>
        <dbReference type="ARBA" id="ARBA00022723"/>
    </source>
</evidence>
<evidence type="ECO:0000256" key="8">
    <source>
        <dbReference type="ARBA" id="ARBA00012918"/>
    </source>
</evidence>
<dbReference type="PANTHER" id="PTHR11405:SF5">
    <property type="entry name" value="CAD PROTEIN"/>
    <property type="match status" value="1"/>
</dbReference>
<dbReference type="PROSITE" id="PS51273">
    <property type="entry name" value="GATASE_TYPE_1"/>
    <property type="match status" value="1"/>
</dbReference>
<dbReference type="InterPro" id="IPR029062">
    <property type="entry name" value="Class_I_gatase-like"/>
</dbReference>
<dbReference type="Pfam" id="PF12890">
    <property type="entry name" value="DHOase"/>
    <property type="match status" value="1"/>
</dbReference>
<evidence type="ECO:0000256" key="27">
    <source>
        <dbReference type="ARBA" id="ARBA00043979"/>
    </source>
</evidence>
<dbReference type="InterPro" id="IPR002474">
    <property type="entry name" value="CarbamoylP_synth_ssu_N"/>
</dbReference>
<evidence type="ECO:0000256" key="23">
    <source>
        <dbReference type="ARBA" id="ARBA00023211"/>
    </source>
</evidence>
<dbReference type="FunFam" id="3.20.20.140:FF:000015">
    <property type="entry name" value="CAD protein isoform X2"/>
    <property type="match status" value="1"/>
</dbReference>
<dbReference type="FunFam" id="3.40.50.1370:FF:000002">
    <property type="entry name" value="Aspartate carbamoyltransferase 2"/>
    <property type="match status" value="1"/>
</dbReference>
<dbReference type="Gene3D" id="3.30.470.20">
    <property type="entry name" value="ATP-grasp fold, B domain"/>
    <property type="match status" value="2"/>
</dbReference>
<dbReference type="InterPro" id="IPR013815">
    <property type="entry name" value="ATP_grasp_subdomain_1"/>
</dbReference>
<dbReference type="InterPro" id="IPR005479">
    <property type="entry name" value="CPAse_ATP-bd"/>
</dbReference>
<dbReference type="PROSITE" id="PS00866">
    <property type="entry name" value="CPSASE_1"/>
    <property type="match status" value="2"/>
</dbReference>
<keyword evidence="17" id="KW-0378">Hydrolase</keyword>
<dbReference type="PROSITE" id="PS51855">
    <property type="entry name" value="MGS"/>
    <property type="match status" value="1"/>
</dbReference>
<dbReference type="EC" id="6.3.5.5" evidence="6"/>
<evidence type="ECO:0000256" key="6">
    <source>
        <dbReference type="ARBA" id="ARBA00012738"/>
    </source>
</evidence>
<comment type="catalytic activity">
    <reaction evidence="34">
        <text>carbamoyl phosphate + L-aspartate = N-carbamoyl-L-aspartate + phosphate + H(+)</text>
        <dbReference type="Rhea" id="RHEA:20013"/>
        <dbReference type="ChEBI" id="CHEBI:15378"/>
        <dbReference type="ChEBI" id="CHEBI:29991"/>
        <dbReference type="ChEBI" id="CHEBI:32814"/>
        <dbReference type="ChEBI" id="CHEBI:43474"/>
        <dbReference type="ChEBI" id="CHEBI:58228"/>
        <dbReference type="EC" id="2.1.3.2"/>
    </reaction>
</comment>
<dbReference type="Proteomes" id="UP000472265">
    <property type="component" value="Chromosome 22"/>
</dbReference>
<keyword evidence="25" id="KW-0511">Multifunctional enzyme</keyword>
<evidence type="ECO:0000313" key="43">
    <source>
        <dbReference type="Ensembl" id="ENSSAUP00010010994.1"/>
    </source>
</evidence>
<dbReference type="GO" id="GO:0004087">
    <property type="term" value="F:carbamoyl-phosphate synthase (ammonia) activity"/>
    <property type="evidence" value="ECO:0007669"/>
    <property type="project" value="UniProtKB-EC"/>
</dbReference>
<dbReference type="NCBIfam" id="NF009455">
    <property type="entry name" value="PRK12815.1"/>
    <property type="match status" value="1"/>
</dbReference>
<evidence type="ECO:0000256" key="13">
    <source>
        <dbReference type="ARBA" id="ARBA00022679"/>
    </source>
</evidence>
<comment type="pathway">
    <text evidence="3">Pyrimidine metabolism; UMP biosynthesis via de novo pathway; (S)-dihydroorotate from bicarbonate: step 1/3.</text>
</comment>
<dbReference type="InterPro" id="IPR005483">
    <property type="entry name" value="CPSase_dom"/>
</dbReference>
<dbReference type="InterPro" id="IPR017926">
    <property type="entry name" value="GATASE"/>
</dbReference>
<dbReference type="EC" id="3.5.2.3" evidence="7"/>
<dbReference type="SMART" id="SM01096">
    <property type="entry name" value="CPSase_L_D3"/>
    <property type="match status" value="1"/>
</dbReference>
<evidence type="ECO:0000256" key="9">
    <source>
        <dbReference type="ARBA" id="ARBA00013008"/>
    </source>
</evidence>
<dbReference type="Pfam" id="PF00185">
    <property type="entry name" value="OTCace"/>
    <property type="match status" value="1"/>
</dbReference>
<keyword evidence="10" id="KW-0021">Allosteric enzyme</keyword>
<comment type="subunit">
    <text evidence="36">Homohexamer. Interacts with CIPC.</text>
</comment>
<dbReference type="GO" id="GO:0005951">
    <property type="term" value="C:carbamoyl-phosphate synthase complex"/>
    <property type="evidence" value="ECO:0007669"/>
    <property type="project" value="TreeGrafter"/>
</dbReference>
<dbReference type="InterPro" id="IPR035686">
    <property type="entry name" value="CPSase_GATase1"/>
</dbReference>
<dbReference type="Gene3D" id="3.40.50.20">
    <property type="match status" value="2"/>
</dbReference>
<evidence type="ECO:0000313" key="44">
    <source>
        <dbReference type="Proteomes" id="UP000472265"/>
    </source>
</evidence>
<dbReference type="InterPro" id="IPR024403">
    <property type="entry name" value="DHOase_cat"/>
</dbReference>
<dbReference type="PANTHER" id="PTHR11405">
    <property type="entry name" value="CARBAMOYLTRANSFERASE FAMILY MEMBER"/>
    <property type="match status" value="1"/>
</dbReference>
<evidence type="ECO:0000256" key="19">
    <source>
        <dbReference type="ARBA" id="ARBA00022840"/>
    </source>
</evidence>
<dbReference type="CDD" id="cd01316">
    <property type="entry name" value="CAD_DHOase"/>
    <property type="match status" value="1"/>
</dbReference>
<dbReference type="SUPFAM" id="SSF52440">
    <property type="entry name" value="PreATP-grasp domain"/>
    <property type="match status" value="2"/>
</dbReference>
<dbReference type="SUPFAM" id="SSF48108">
    <property type="entry name" value="Carbamoyl phosphate synthetase, large subunit connection domain"/>
    <property type="match status" value="1"/>
</dbReference>
<dbReference type="Pfam" id="PF02729">
    <property type="entry name" value="OTCace_N"/>
    <property type="match status" value="1"/>
</dbReference>
<dbReference type="FunFam" id="3.40.50.1380:FF:000005">
    <property type="entry name" value="CAD protein-like isoform X1"/>
    <property type="match status" value="1"/>
</dbReference>
<dbReference type="SMART" id="SM01097">
    <property type="entry name" value="CPSase_sm_chain"/>
    <property type="match status" value="1"/>
</dbReference>
<evidence type="ECO:0000256" key="31">
    <source>
        <dbReference type="ARBA" id="ARBA00047359"/>
    </source>
</evidence>
<dbReference type="InterPro" id="IPR006274">
    <property type="entry name" value="CarbamoylP_synth_ssu"/>
</dbReference>
<dbReference type="PRINTS" id="PR00100">
    <property type="entry name" value="AOTCASE"/>
</dbReference>
<dbReference type="CDD" id="cd01744">
    <property type="entry name" value="GATase1_CPSase"/>
    <property type="match status" value="1"/>
</dbReference>
<dbReference type="Gene3D" id="1.10.1030.10">
    <property type="entry name" value="Carbamoyl-phosphate synthetase, large subunit oligomerisation domain"/>
    <property type="match status" value="1"/>
</dbReference>
<dbReference type="GO" id="GO:0005634">
    <property type="term" value="C:nucleus"/>
    <property type="evidence" value="ECO:0007669"/>
    <property type="project" value="UniProtKB-SubCell"/>
</dbReference>
<dbReference type="FunFam" id="3.40.50.20:FF:000002">
    <property type="entry name" value="Carbamoyl-phosphate synthase large chain"/>
    <property type="match status" value="1"/>
</dbReference>
<evidence type="ECO:0000256" key="21">
    <source>
        <dbReference type="ARBA" id="ARBA00022975"/>
    </source>
</evidence>
<keyword evidence="24" id="KW-0539">Nucleus</keyword>
<dbReference type="InterPro" id="IPR036901">
    <property type="entry name" value="Asp/Orn_carbamoylTrfase_sf"/>
</dbReference>
<comment type="similarity">
    <text evidence="27">In the C-terminal section; belongs to the aspartate/ornithine carbamoyltransferase superfamily. ATCase family.</text>
</comment>
<dbReference type="FunFam" id="3.50.30.20:FF:000002">
    <property type="entry name" value="Carbamoyl-phosphate synthase 1, mitochondrial"/>
    <property type="match status" value="1"/>
</dbReference>
<evidence type="ECO:0000256" key="35">
    <source>
        <dbReference type="ARBA" id="ARBA00049534"/>
    </source>
</evidence>
<dbReference type="Gene3D" id="3.40.50.1370">
    <property type="entry name" value="Aspartate/ornithine carbamoyltransferase"/>
    <property type="match status" value="2"/>
</dbReference>
<evidence type="ECO:0000256" key="1">
    <source>
        <dbReference type="ARBA" id="ARBA00001947"/>
    </source>
</evidence>
<dbReference type="Pfam" id="PF02142">
    <property type="entry name" value="MGS"/>
    <property type="match status" value="1"/>
</dbReference>
<dbReference type="HAMAP" id="MF_01209">
    <property type="entry name" value="CPSase_S_chain"/>
    <property type="match status" value="1"/>
</dbReference>
<evidence type="ECO:0000256" key="18">
    <source>
        <dbReference type="ARBA" id="ARBA00022833"/>
    </source>
</evidence>
<feature type="domain" description="ATP-grasp" evidence="41">
    <location>
        <begin position="1054"/>
        <end position="1245"/>
    </location>
</feature>
<dbReference type="InterPro" id="IPR058047">
    <property type="entry name" value="CPSase_preATP-grasp"/>
</dbReference>
<keyword evidence="23" id="KW-0464">Manganese</keyword>
<evidence type="ECO:0000256" key="30">
    <source>
        <dbReference type="ARBA" id="ARBA00044063"/>
    </source>
</evidence>
<evidence type="ECO:0000256" key="11">
    <source>
        <dbReference type="ARBA" id="ARBA00022553"/>
    </source>
</evidence>
<dbReference type="PRINTS" id="PR00098">
    <property type="entry name" value="CPSASE"/>
</dbReference>
<feature type="domain" description="MGS-like" evidence="42">
    <location>
        <begin position="1310"/>
        <end position="1466"/>
    </location>
</feature>
<evidence type="ECO:0000256" key="22">
    <source>
        <dbReference type="ARBA" id="ARBA00022990"/>
    </source>
</evidence>
<dbReference type="InterPro" id="IPR036914">
    <property type="entry name" value="MGS-like_dom_sf"/>
</dbReference>
<reference evidence="43" key="2">
    <citation type="submission" date="2025-08" db="UniProtKB">
        <authorList>
            <consortium name="Ensembl"/>
        </authorList>
    </citation>
    <scope>IDENTIFICATION</scope>
</reference>
<proteinExistence type="inferred from homology"/>
<dbReference type="GO" id="GO:0006526">
    <property type="term" value="P:L-arginine biosynthetic process"/>
    <property type="evidence" value="ECO:0007669"/>
    <property type="project" value="TreeGrafter"/>
</dbReference>
<dbReference type="Pfam" id="PF25596">
    <property type="entry name" value="CPSase_L_D1"/>
    <property type="match status" value="2"/>
</dbReference>
<keyword evidence="13" id="KW-0808">Transferase</keyword>
<dbReference type="SUPFAM" id="SSF53671">
    <property type="entry name" value="Aspartate/ornithine carbamoyltransferase"/>
    <property type="match status" value="1"/>
</dbReference>
<evidence type="ECO:0000256" key="36">
    <source>
        <dbReference type="ARBA" id="ARBA00063193"/>
    </source>
</evidence>
<dbReference type="InterPro" id="IPR032466">
    <property type="entry name" value="Metal_Hydrolase"/>
</dbReference>
<evidence type="ECO:0000256" key="40">
    <source>
        <dbReference type="SAM" id="MobiDB-lite"/>
    </source>
</evidence>
<evidence type="ECO:0000256" key="39">
    <source>
        <dbReference type="PROSITE-ProRule" id="PRU00409"/>
    </source>
</evidence>
<dbReference type="GO" id="GO:0004359">
    <property type="term" value="F:glutaminase activity"/>
    <property type="evidence" value="ECO:0007669"/>
    <property type="project" value="UniProtKB-EC"/>
</dbReference>
<dbReference type="GO" id="GO:0006221">
    <property type="term" value="P:pyrimidine nucleotide biosynthetic process"/>
    <property type="evidence" value="ECO:0007669"/>
    <property type="project" value="UniProtKB-KW"/>
</dbReference>
<evidence type="ECO:0000256" key="3">
    <source>
        <dbReference type="ARBA" id="ARBA00004812"/>
    </source>
</evidence>
<dbReference type="FunFam" id="3.40.50.880:FF:000006">
    <property type="entry name" value="Carbamoyl-phosphate synthase 1, mitochondrial"/>
    <property type="match status" value="1"/>
</dbReference>
<dbReference type="NCBIfam" id="TIGR01368">
    <property type="entry name" value="CPSaseIIsmall"/>
    <property type="match status" value="1"/>
</dbReference>
<evidence type="ECO:0000256" key="32">
    <source>
        <dbReference type="ARBA" id="ARBA00048492"/>
    </source>
</evidence>
<name>A0A671UE56_SPAAU</name>
<reference evidence="43" key="1">
    <citation type="submission" date="2021-04" db="EMBL/GenBank/DDBJ databases">
        <authorList>
            <consortium name="Wellcome Sanger Institute Data Sharing"/>
        </authorList>
    </citation>
    <scope>NUCLEOTIDE SEQUENCE [LARGE SCALE GENOMIC DNA]</scope>
</reference>
<dbReference type="FunFam" id="3.40.50.20:FF:000011">
    <property type="entry name" value="CAD protein-like isoform X1"/>
    <property type="match status" value="1"/>
</dbReference>
<dbReference type="FunFam" id="1.10.1030.10:FF:000001">
    <property type="entry name" value="Carbamoyl-phosphate synthase large chain"/>
    <property type="match status" value="1"/>
</dbReference>
<dbReference type="SUPFAM" id="SSF52021">
    <property type="entry name" value="Carbamoyl phosphate synthetase, small subunit N-terminal domain"/>
    <property type="match status" value="1"/>
</dbReference>
<dbReference type="PROSITE" id="PS00482">
    <property type="entry name" value="DIHYDROOROTASE_1"/>
    <property type="match status" value="1"/>
</dbReference>
<evidence type="ECO:0000256" key="34">
    <source>
        <dbReference type="ARBA" id="ARBA00048859"/>
    </source>
</evidence>
<dbReference type="PRINTS" id="PR00101">
    <property type="entry name" value="ATCASE"/>
</dbReference>
<dbReference type="Gene3D" id="3.40.50.880">
    <property type="match status" value="1"/>
</dbReference>
<keyword evidence="19 39" id="KW-0067">ATP-binding</keyword>
<evidence type="ECO:0000256" key="2">
    <source>
        <dbReference type="ARBA" id="ARBA00004123"/>
    </source>
</evidence>
<keyword evidence="15" id="KW-0677">Repeat</keyword>
<comment type="subcellular location">
    <subcellularLocation>
        <location evidence="2">Nucleus</location>
    </subcellularLocation>
</comment>